<dbReference type="AlphaFoldDB" id="A0A9P1H692"/>
<accession>A0A9P1H692</accession>
<feature type="region of interest" description="Disordered" evidence="1">
    <location>
        <begin position="391"/>
        <end position="412"/>
    </location>
</feature>
<feature type="region of interest" description="Disordered" evidence="1">
    <location>
        <begin position="507"/>
        <end position="527"/>
    </location>
</feature>
<dbReference type="Proteomes" id="UP000838763">
    <property type="component" value="Unassembled WGS sequence"/>
</dbReference>
<evidence type="ECO:0000313" key="3">
    <source>
        <dbReference type="Proteomes" id="UP000838763"/>
    </source>
</evidence>
<keyword evidence="3" id="KW-1185">Reference proteome</keyword>
<reference evidence="2" key="1">
    <citation type="submission" date="2022-11" db="EMBL/GenBank/DDBJ databases">
        <authorList>
            <person name="Scott C."/>
            <person name="Bruce N."/>
        </authorList>
    </citation>
    <scope>NUCLEOTIDE SEQUENCE</scope>
</reference>
<proteinExistence type="predicted"/>
<dbReference type="OrthoDB" id="4798537at2759"/>
<name>A0A9P1H692_9PEZI</name>
<protein>
    <submittedName>
        <fullName evidence="2">Uncharacterized protein</fullName>
    </submittedName>
</protein>
<evidence type="ECO:0000313" key="2">
    <source>
        <dbReference type="EMBL" id="CAI4216711.1"/>
    </source>
</evidence>
<sequence>MDKIPFEILAAILRTTVLSTSKNAALNLRFVCRAFDTALKPVLCQTLNLEFTRISRFSHRRPPMIEGLQTIGYHCTSLYIDLMLLRDELEVGFLNTLFREVPSMREFCDTLQTRYCMNTKSFTEEEYRAKVTEILFYCSRVERVRLNLPFPLVGPHCTAVTSTLANTFAALGRKEDEESEHSKLKVLVLENAADISICRLWTNPIDVNNIRVAMEQVEHFVISIRRREPLIDRFRIYSASLWSLIASAGRLKTLCLVGLDCDYRPPKAIKHTLSTALDVDEWAVMALPNPRLPFQRLSSLELKRVEISADFFASAGVLLGTPFASSSSTRASRLGYDFYGTDDELVAHRNFDLDDPRGFKRCLSRRFVEVVTGLGKLGPDSGDDHRDMAAPSGNNKPWALETKPVPPKPVRPSEWDTVAYQSLVANPTSTWLRSIDDTFPNCNKGTLDELHAIAQTACTGMNKLTEHRSSLSPETANALPLEHLEDLVELPPPGPLQQVEEHAEIAPTQLSLQPLSNDDEAQGPGIA</sequence>
<dbReference type="EMBL" id="CALLCH030000015">
    <property type="protein sequence ID" value="CAI4216711.1"/>
    <property type="molecule type" value="Genomic_DNA"/>
</dbReference>
<gene>
    <name evidence="2" type="ORF">PPNO1_LOCUS6360</name>
</gene>
<comment type="caution">
    <text evidence="2">The sequence shown here is derived from an EMBL/GenBank/DDBJ whole genome shotgun (WGS) entry which is preliminary data.</text>
</comment>
<evidence type="ECO:0000256" key="1">
    <source>
        <dbReference type="SAM" id="MobiDB-lite"/>
    </source>
</evidence>
<organism evidence="2 3">
    <name type="scientific">Parascedosporium putredinis</name>
    <dbReference type="NCBI Taxonomy" id="1442378"/>
    <lineage>
        <taxon>Eukaryota</taxon>
        <taxon>Fungi</taxon>
        <taxon>Dikarya</taxon>
        <taxon>Ascomycota</taxon>
        <taxon>Pezizomycotina</taxon>
        <taxon>Sordariomycetes</taxon>
        <taxon>Hypocreomycetidae</taxon>
        <taxon>Microascales</taxon>
        <taxon>Microascaceae</taxon>
        <taxon>Parascedosporium</taxon>
    </lineage>
</organism>